<dbReference type="InterPro" id="IPR029021">
    <property type="entry name" value="Prot-tyrosine_phosphatase-like"/>
</dbReference>
<dbReference type="GO" id="GO:0005737">
    <property type="term" value="C:cytoplasm"/>
    <property type="evidence" value="ECO:0007669"/>
    <property type="project" value="TreeGrafter"/>
</dbReference>
<dbReference type="PANTHER" id="PTHR45961">
    <property type="entry name" value="IP21249P"/>
    <property type="match status" value="1"/>
</dbReference>
<dbReference type="OrthoDB" id="285418at2759"/>
<feature type="compositionally biased region" description="Basic residues" evidence="4">
    <location>
        <begin position="37"/>
        <end position="54"/>
    </location>
</feature>
<name>A0A0C2CTZ8_9BILA</name>
<organism evidence="5 6">
    <name type="scientific">Ancylostoma duodenale</name>
    <dbReference type="NCBI Taxonomy" id="51022"/>
    <lineage>
        <taxon>Eukaryota</taxon>
        <taxon>Metazoa</taxon>
        <taxon>Ecdysozoa</taxon>
        <taxon>Nematoda</taxon>
        <taxon>Chromadorea</taxon>
        <taxon>Rhabditida</taxon>
        <taxon>Rhabditina</taxon>
        <taxon>Rhabditomorpha</taxon>
        <taxon>Strongyloidea</taxon>
        <taxon>Ancylostomatidae</taxon>
        <taxon>Ancylostomatinae</taxon>
        <taxon>Ancylostoma</taxon>
    </lineage>
</organism>
<accession>A0A0C2CTZ8</accession>
<dbReference type="GO" id="GO:0004721">
    <property type="term" value="F:phosphoprotein phosphatase activity"/>
    <property type="evidence" value="ECO:0007669"/>
    <property type="project" value="UniProtKB-KW"/>
</dbReference>
<evidence type="ECO:0000256" key="3">
    <source>
        <dbReference type="ARBA" id="ARBA00022912"/>
    </source>
</evidence>
<evidence type="ECO:0000256" key="4">
    <source>
        <dbReference type="SAM" id="MobiDB-lite"/>
    </source>
</evidence>
<dbReference type="Gene3D" id="3.90.190.10">
    <property type="entry name" value="Protein tyrosine phosphatase superfamily"/>
    <property type="match status" value="1"/>
</dbReference>
<keyword evidence="6" id="KW-1185">Reference proteome</keyword>
<reference evidence="5 6" key="1">
    <citation type="submission" date="2013-12" db="EMBL/GenBank/DDBJ databases">
        <title>Draft genome of the parsitic nematode Ancylostoma duodenale.</title>
        <authorList>
            <person name="Mitreva M."/>
        </authorList>
    </citation>
    <scope>NUCLEOTIDE SEQUENCE [LARGE SCALE GENOMIC DNA]</scope>
    <source>
        <strain evidence="5 6">Zhejiang</strain>
    </source>
</reference>
<sequence>MKVLHIPLLDDESTDLTPYFTTVFKTTRFSSPQRSRESRHRRGRASNPRARAHRRGDIALGHANPLQEIDEARKSAGRLLLLCAMGISRSATFAITYLMCIEK</sequence>
<proteinExistence type="inferred from homology"/>
<evidence type="ECO:0000256" key="1">
    <source>
        <dbReference type="ARBA" id="ARBA00008601"/>
    </source>
</evidence>
<protein>
    <submittedName>
        <fullName evidence="5">Uncharacterized protein</fullName>
    </submittedName>
</protein>
<gene>
    <name evidence="5" type="ORF">ANCDUO_16614</name>
</gene>
<dbReference type="EMBL" id="KN741640">
    <property type="protein sequence ID" value="KIH53262.1"/>
    <property type="molecule type" value="Genomic_DNA"/>
</dbReference>
<dbReference type="PANTHER" id="PTHR45961:SF2">
    <property type="entry name" value="PROTEIN CBG09952"/>
    <property type="match status" value="1"/>
</dbReference>
<evidence type="ECO:0000313" key="5">
    <source>
        <dbReference type="EMBL" id="KIH53262.1"/>
    </source>
</evidence>
<dbReference type="InterPro" id="IPR052103">
    <property type="entry name" value="Dual_spec_Phospatases"/>
</dbReference>
<comment type="similarity">
    <text evidence="1">Belongs to the protein-tyrosine phosphatase family. Non-receptor class dual specificity subfamily.</text>
</comment>
<keyword evidence="2" id="KW-0378">Hydrolase</keyword>
<dbReference type="Proteomes" id="UP000054047">
    <property type="component" value="Unassembled WGS sequence"/>
</dbReference>
<evidence type="ECO:0000313" key="6">
    <source>
        <dbReference type="Proteomes" id="UP000054047"/>
    </source>
</evidence>
<dbReference type="AlphaFoldDB" id="A0A0C2CTZ8"/>
<keyword evidence="3" id="KW-0904">Protein phosphatase</keyword>
<feature type="region of interest" description="Disordered" evidence="4">
    <location>
        <begin position="28"/>
        <end position="58"/>
    </location>
</feature>
<evidence type="ECO:0000256" key="2">
    <source>
        <dbReference type="ARBA" id="ARBA00022801"/>
    </source>
</evidence>
<dbReference type="SUPFAM" id="SSF52799">
    <property type="entry name" value="(Phosphotyrosine protein) phosphatases II"/>
    <property type="match status" value="1"/>
</dbReference>